<reference evidence="1" key="1">
    <citation type="submission" date="2021-02" db="EMBL/GenBank/DDBJ databases">
        <authorList>
            <person name="Nowell W R."/>
        </authorList>
    </citation>
    <scope>NUCLEOTIDE SEQUENCE</scope>
</reference>
<proteinExistence type="predicted"/>
<name>A0A819UXH1_9BILA</name>
<evidence type="ECO:0000313" key="2">
    <source>
        <dbReference type="Proteomes" id="UP000663842"/>
    </source>
</evidence>
<dbReference type="EMBL" id="CAJOBF010003662">
    <property type="protein sequence ID" value="CAF4102708.1"/>
    <property type="molecule type" value="Genomic_DNA"/>
</dbReference>
<protein>
    <submittedName>
        <fullName evidence="1">Uncharacterized protein</fullName>
    </submittedName>
</protein>
<comment type="caution">
    <text evidence="1">The sequence shown here is derived from an EMBL/GenBank/DDBJ whole genome shotgun (WGS) entry which is preliminary data.</text>
</comment>
<feature type="non-terminal residue" evidence="1">
    <location>
        <position position="46"/>
    </location>
</feature>
<dbReference type="AlphaFoldDB" id="A0A819UXH1"/>
<gene>
    <name evidence="1" type="ORF">UXM345_LOCUS22336</name>
</gene>
<accession>A0A819UXH1</accession>
<evidence type="ECO:0000313" key="1">
    <source>
        <dbReference type="EMBL" id="CAF4102708.1"/>
    </source>
</evidence>
<organism evidence="1 2">
    <name type="scientific">Rotaria magnacalcarata</name>
    <dbReference type="NCBI Taxonomy" id="392030"/>
    <lineage>
        <taxon>Eukaryota</taxon>
        <taxon>Metazoa</taxon>
        <taxon>Spiralia</taxon>
        <taxon>Gnathifera</taxon>
        <taxon>Rotifera</taxon>
        <taxon>Eurotatoria</taxon>
        <taxon>Bdelloidea</taxon>
        <taxon>Philodinida</taxon>
        <taxon>Philodinidae</taxon>
        <taxon>Rotaria</taxon>
    </lineage>
</organism>
<dbReference type="Proteomes" id="UP000663842">
    <property type="component" value="Unassembled WGS sequence"/>
</dbReference>
<sequence>MKEILRLPVRYLWSLQHYHPISRDQDEAMNQNYLIIWVDDNMDPAN</sequence>